<dbReference type="OrthoDB" id="1388414at2759"/>
<name>A0A0K9Q4T1_ZOSMR</name>
<dbReference type="AlphaFoldDB" id="A0A0K9Q4T1"/>
<dbReference type="EMBL" id="LFYR01000056">
    <property type="protein sequence ID" value="KMZ76281.1"/>
    <property type="molecule type" value="Genomic_DNA"/>
</dbReference>
<comment type="caution">
    <text evidence="11">The sequence shown here is derived from an EMBL/GenBank/DDBJ whole genome shotgun (WGS) entry which is preliminary data.</text>
</comment>
<evidence type="ECO:0000256" key="1">
    <source>
        <dbReference type="ARBA" id="ARBA00004141"/>
    </source>
</evidence>
<evidence type="ECO:0000256" key="2">
    <source>
        <dbReference type="ARBA" id="ARBA00006574"/>
    </source>
</evidence>
<dbReference type="GO" id="GO:0016020">
    <property type="term" value="C:membrane"/>
    <property type="evidence" value="ECO:0007669"/>
    <property type="project" value="UniProtKB-SubCell"/>
</dbReference>
<dbReference type="PANTHER" id="PTHR31942">
    <property type="entry name" value="MLO-LIKE PROTEIN 1"/>
    <property type="match status" value="1"/>
</dbReference>
<keyword evidence="5 8" id="KW-1133">Transmembrane helix</keyword>
<comment type="subcellular location">
    <subcellularLocation>
        <location evidence="1 8">Membrane</location>
        <topology evidence="1 8">Multi-pass membrane protein</topology>
    </subcellularLocation>
</comment>
<accession>A0A0K9Q4T1</accession>
<evidence type="ECO:0000256" key="8">
    <source>
        <dbReference type="RuleBase" id="RU280816"/>
    </source>
</evidence>
<dbReference type="PANTHER" id="PTHR31942:SF49">
    <property type="entry name" value="MLO-LIKE PROTEIN 8"/>
    <property type="match status" value="1"/>
</dbReference>
<feature type="transmembrane region" description="Helical" evidence="10">
    <location>
        <begin position="74"/>
        <end position="92"/>
    </location>
</feature>
<dbReference type="Proteomes" id="UP000036987">
    <property type="component" value="Unassembled WGS sequence"/>
</dbReference>
<feature type="transmembrane region" description="Helical" evidence="10">
    <location>
        <begin position="440"/>
        <end position="460"/>
    </location>
</feature>
<feature type="transmembrane region" description="Helical" evidence="10">
    <location>
        <begin position="396"/>
        <end position="420"/>
    </location>
</feature>
<feature type="transmembrane region" description="Helical" evidence="10">
    <location>
        <begin position="28"/>
        <end position="48"/>
    </location>
</feature>
<comment type="function">
    <text evidence="8">May be involved in modulation of pathogen defense and leaf cell death.</text>
</comment>
<keyword evidence="3 8" id="KW-0812">Transmembrane</keyword>
<gene>
    <name evidence="8" type="primary">MLO</name>
    <name evidence="11" type="ORF">ZOSMA_104G00340</name>
</gene>
<dbReference type="GO" id="GO:0005516">
    <property type="term" value="F:calmodulin binding"/>
    <property type="evidence" value="ECO:0007669"/>
    <property type="project" value="UniProtKB-KW"/>
</dbReference>
<dbReference type="GO" id="GO:0006952">
    <property type="term" value="P:defense response"/>
    <property type="evidence" value="ECO:0007669"/>
    <property type="project" value="UniProtKB-KW"/>
</dbReference>
<keyword evidence="8" id="KW-0112">Calmodulin-binding</keyword>
<keyword evidence="6 8" id="KW-0472">Membrane</keyword>
<feature type="compositionally biased region" description="Polar residues" evidence="9">
    <location>
        <begin position="494"/>
        <end position="510"/>
    </location>
</feature>
<evidence type="ECO:0000256" key="4">
    <source>
        <dbReference type="ARBA" id="ARBA00022821"/>
    </source>
</evidence>
<protein>
    <recommendedName>
        <fullName evidence="8">MLO-like protein</fullName>
    </recommendedName>
</protein>
<keyword evidence="12" id="KW-1185">Reference proteome</keyword>
<evidence type="ECO:0000256" key="9">
    <source>
        <dbReference type="SAM" id="MobiDB-lite"/>
    </source>
</evidence>
<proteinExistence type="inferred from homology"/>
<feature type="transmembrane region" description="Helical" evidence="10">
    <location>
        <begin position="312"/>
        <end position="334"/>
    </location>
</feature>
<feature type="region of interest" description="Disordered" evidence="9">
    <location>
        <begin position="118"/>
        <end position="138"/>
    </location>
</feature>
<comment type="domain">
    <text evidence="8">The C-terminus contains a calmodulin-binding domain, which binds calmodulin in a calcium-dependent fashion.</text>
</comment>
<evidence type="ECO:0000256" key="3">
    <source>
        <dbReference type="ARBA" id="ARBA00022692"/>
    </source>
</evidence>
<dbReference type="InterPro" id="IPR004326">
    <property type="entry name" value="Mlo"/>
</dbReference>
<evidence type="ECO:0000313" key="12">
    <source>
        <dbReference type="Proteomes" id="UP000036987"/>
    </source>
</evidence>
<organism evidence="11 12">
    <name type="scientific">Zostera marina</name>
    <name type="common">Eelgrass</name>
    <dbReference type="NCBI Taxonomy" id="29655"/>
    <lineage>
        <taxon>Eukaryota</taxon>
        <taxon>Viridiplantae</taxon>
        <taxon>Streptophyta</taxon>
        <taxon>Embryophyta</taxon>
        <taxon>Tracheophyta</taxon>
        <taxon>Spermatophyta</taxon>
        <taxon>Magnoliopsida</taxon>
        <taxon>Liliopsida</taxon>
        <taxon>Zosteraceae</taxon>
        <taxon>Zostera</taxon>
    </lineage>
</organism>
<dbReference type="STRING" id="29655.A0A0K9Q4T1"/>
<dbReference type="OMA" id="EHEYEAS"/>
<feature type="transmembrane region" description="Helical" evidence="10">
    <location>
        <begin position="340"/>
        <end position="362"/>
    </location>
</feature>
<comment type="similarity">
    <text evidence="2 8">Belongs to the MLO family.</text>
</comment>
<evidence type="ECO:0000313" key="11">
    <source>
        <dbReference type="EMBL" id="KMZ76281.1"/>
    </source>
</evidence>
<evidence type="ECO:0000256" key="6">
    <source>
        <dbReference type="ARBA" id="ARBA00023136"/>
    </source>
</evidence>
<sequence length="527" mass="58858">MGEGGGGEDPGSSIGIGNVRELDQTPTWAVASVCFVIVVISIALEKALHHVGESLQKKKRLALFEALQKVKDELMIVGFISLLLTFGQNYIAKICIPVKLAETMLPCRLETTTFLAGHAPPAGEHGSHPTAENETPVAEHGSAPTRHLLWNGISVDSMMNRRFLSGGGGGSSCPHGKVSLVSTDGLHQLHIFIFFLAAFHVVFSAITMVLGREKIRGWKEWEMETESHDYEDSNDPSRFRFTHETSFVKQHTSSWNKYPVLFYMVSFFRQFYRSVRRADYLAMRHSFITVHLAPGSKFDFRKYIKRSLEDDFKVVVGISPVLWASAVIFLLLNVKGWGTMVWVSIMPLFIILAVGTKLQAIITTMALEIKERHVVVQGMPVVQLGDQHFWFGRPALVLFFIHFTLFQNAFQIIYLLWIWYEFGMNSCFHENSLVIVTRLGLGMGVQVLCSYVTLPLYALVSQMGSSMKKSIFDDQTSKALKSWHNAAKKKHVKPTSTTDSTVHSSIRTPPNVTPGSSPPRSPSAGHT</sequence>
<reference evidence="12" key="1">
    <citation type="journal article" date="2016" name="Nature">
        <title>The genome of the seagrass Zostera marina reveals angiosperm adaptation to the sea.</title>
        <authorList>
            <person name="Olsen J.L."/>
            <person name="Rouze P."/>
            <person name="Verhelst B."/>
            <person name="Lin Y.-C."/>
            <person name="Bayer T."/>
            <person name="Collen J."/>
            <person name="Dattolo E."/>
            <person name="De Paoli E."/>
            <person name="Dittami S."/>
            <person name="Maumus F."/>
            <person name="Michel G."/>
            <person name="Kersting A."/>
            <person name="Lauritano C."/>
            <person name="Lohaus R."/>
            <person name="Toepel M."/>
            <person name="Tonon T."/>
            <person name="Vanneste K."/>
            <person name="Amirebrahimi M."/>
            <person name="Brakel J."/>
            <person name="Bostroem C."/>
            <person name="Chovatia M."/>
            <person name="Grimwood J."/>
            <person name="Jenkins J.W."/>
            <person name="Jueterbock A."/>
            <person name="Mraz A."/>
            <person name="Stam W.T."/>
            <person name="Tice H."/>
            <person name="Bornberg-Bauer E."/>
            <person name="Green P.J."/>
            <person name="Pearson G.A."/>
            <person name="Procaccini G."/>
            <person name="Duarte C.M."/>
            <person name="Schmutz J."/>
            <person name="Reusch T.B.H."/>
            <person name="Van de Peer Y."/>
        </authorList>
    </citation>
    <scope>NUCLEOTIDE SEQUENCE [LARGE SCALE GENOMIC DNA]</scope>
    <source>
        <strain evidence="12">cv. Finnish</strain>
    </source>
</reference>
<keyword evidence="7 8" id="KW-0568">Pathogenesis-related protein</keyword>
<evidence type="ECO:0000256" key="10">
    <source>
        <dbReference type="SAM" id="Phobius"/>
    </source>
</evidence>
<evidence type="ECO:0000256" key="5">
    <source>
        <dbReference type="ARBA" id="ARBA00022989"/>
    </source>
</evidence>
<keyword evidence="4 8" id="KW-0611">Plant defense</keyword>
<feature type="region of interest" description="Disordered" evidence="9">
    <location>
        <begin position="484"/>
        <end position="527"/>
    </location>
</feature>
<dbReference type="Pfam" id="PF03094">
    <property type="entry name" value="Mlo"/>
    <property type="match status" value="1"/>
</dbReference>
<evidence type="ECO:0000256" key="7">
    <source>
        <dbReference type="ARBA" id="ARBA00023265"/>
    </source>
</evidence>
<feature type="transmembrane region" description="Helical" evidence="10">
    <location>
        <begin position="189"/>
        <end position="210"/>
    </location>
</feature>